<sequence length="68" mass="8158">MIYTKIKQLCCKRHISIYRLEKDLKFSNCSICKWKTSKPTVDKLQKVANYFEVPLEYFLKDDGEPRQP</sequence>
<dbReference type="InterPro" id="IPR010982">
    <property type="entry name" value="Lambda_DNA-bd_dom_sf"/>
</dbReference>
<dbReference type="Proteomes" id="UP000289794">
    <property type="component" value="Chromosome"/>
</dbReference>
<dbReference type="KEGG" id="bpro:PMF13cell1_04504"/>
<evidence type="ECO:0000313" key="2">
    <source>
        <dbReference type="EMBL" id="QBE98935.1"/>
    </source>
</evidence>
<dbReference type="SUPFAM" id="SSF47413">
    <property type="entry name" value="lambda repressor-like DNA-binding domains"/>
    <property type="match status" value="1"/>
</dbReference>
<feature type="domain" description="HTH cro/C1-type" evidence="1">
    <location>
        <begin position="37"/>
        <end position="58"/>
    </location>
</feature>
<dbReference type="PROSITE" id="PS50943">
    <property type="entry name" value="HTH_CROC1"/>
    <property type="match status" value="1"/>
</dbReference>
<proteinExistence type="predicted"/>
<protein>
    <recommendedName>
        <fullName evidence="1">HTH cro/C1-type domain-containing protein</fullName>
    </recommendedName>
</protein>
<evidence type="ECO:0000259" key="1">
    <source>
        <dbReference type="PROSITE" id="PS50943"/>
    </source>
</evidence>
<organism evidence="2 3">
    <name type="scientific">Blautia producta</name>
    <dbReference type="NCBI Taxonomy" id="33035"/>
    <lineage>
        <taxon>Bacteria</taxon>
        <taxon>Bacillati</taxon>
        <taxon>Bacillota</taxon>
        <taxon>Clostridia</taxon>
        <taxon>Lachnospirales</taxon>
        <taxon>Lachnospiraceae</taxon>
        <taxon>Blautia</taxon>
    </lineage>
</organism>
<gene>
    <name evidence="2" type="ORF">PMF13cell1_04504</name>
</gene>
<accession>A0A4P6M444</accession>
<dbReference type="InterPro" id="IPR001387">
    <property type="entry name" value="Cro/C1-type_HTH"/>
</dbReference>
<dbReference type="GO" id="GO:0003677">
    <property type="term" value="F:DNA binding"/>
    <property type="evidence" value="ECO:0007669"/>
    <property type="project" value="InterPro"/>
</dbReference>
<dbReference type="AlphaFoldDB" id="A0A4P6M444"/>
<evidence type="ECO:0000313" key="3">
    <source>
        <dbReference type="Proteomes" id="UP000289794"/>
    </source>
</evidence>
<name>A0A4P6M444_9FIRM</name>
<dbReference type="Gene3D" id="1.10.260.40">
    <property type="entry name" value="lambda repressor-like DNA-binding domains"/>
    <property type="match status" value="1"/>
</dbReference>
<reference evidence="2 3" key="1">
    <citation type="submission" date="2019-01" db="EMBL/GenBank/DDBJ databases">
        <title>PMF-metabolizing Aryl O-demethylase.</title>
        <authorList>
            <person name="Kim M."/>
        </authorList>
    </citation>
    <scope>NUCLEOTIDE SEQUENCE [LARGE SCALE GENOMIC DNA]</scope>
    <source>
        <strain evidence="2 3">PMF1</strain>
    </source>
</reference>
<dbReference type="EMBL" id="CP035945">
    <property type="protein sequence ID" value="QBE98935.1"/>
    <property type="molecule type" value="Genomic_DNA"/>
</dbReference>